<dbReference type="PRINTS" id="PR00369">
    <property type="entry name" value="FLAVODOXIN"/>
</dbReference>
<dbReference type="Proteomes" id="UP000188820">
    <property type="component" value="Unassembled WGS sequence"/>
</dbReference>
<keyword evidence="4" id="KW-0249">Electron transport</keyword>
<protein>
    <submittedName>
        <fullName evidence="6">FMN-binding protein MioC</fullName>
    </submittedName>
</protein>
<keyword evidence="2" id="KW-0285">Flavoprotein</keyword>
<name>A0ABX3KZX6_9PAST</name>
<dbReference type="PANTHER" id="PTHR19384:SF128">
    <property type="entry name" value="NADPH OXIDOREDUCTASE A"/>
    <property type="match status" value="1"/>
</dbReference>
<evidence type="ECO:0000256" key="4">
    <source>
        <dbReference type="ARBA" id="ARBA00022982"/>
    </source>
</evidence>
<reference evidence="6 7" key="1">
    <citation type="submission" date="2016-10" db="EMBL/GenBank/DDBJ databases">
        <title>Rodentibacter gen. nov. and new species.</title>
        <authorList>
            <person name="Christensen H."/>
        </authorList>
    </citation>
    <scope>NUCLEOTIDE SEQUENCE [LARGE SCALE GENOMIC DNA]</scope>
    <source>
        <strain evidence="6 7">1998236014</strain>
    </source>
</reference>
<dbReference type="Gene3D" id="3.40.50.360">
    <property type="match status" value="1"/>
</dbReference>
<dbReference type="SUPFAM" id="SSF52218">
    <property type="entry name" value="Flavoproteins"/>
    <property type="match status" value="1"/>
</dbReference>
<feature type="domain" description="Flavodoxin-like" evidence="5">
    <location>
        <begin position="3"/>
        <end position="142"/>
    </location>
</feature>
<evidence type="ECO:0000256" key="3">
    <source>
        <dbReference type="ARBA" id="ARBA00022643"/>
    </source>
</evidence>
<keyword evidence="3" id="KW-0288">FMN</keyword>
<dbReference type="NCBIfam" id="NF006531">
    <property type="entry name" value="PRK09004.1"/>
    <property type="match status" value="1"/>
</dbReference>
<evidence type="ECO:0000259" key="5">
    <source>
        <dbReference type="PROSITE" id="PS50902"/>
    </source>
</evidence>
<dbReference type="PROSITE" id="PS50902">
    <property type="entry name" value="FLAVODOXIN_LIKE"/>
    <property type="match status" value="1"/>
</dbReference>
<gene>
    <name evidence="6" type="ORF">BKG89_00245</name>
</gene>
<sequence>MKICIISGSTLGTAEYVAEHLDNVLKAQGFSTTLLHGPSFDDVINEKIWLVVTSTHGAGELPDNLNPLFEQISSGEVDLSDLRFSVVGLGNSDYDTFCYAADKVSAILQSKSAVNIADILKIDVLNVDDQELCAEQWLPNFIRSL</sequence>
<evidence type="ECO:0000313" key="6">
    <source>
        <dbReference type="EMBL" id="OOF71497.1"/>
    </source>
</evidence>
<keyword evidence="4" id="KW-0813">Transport</keyword>
<proteinExistence type="predicted"/>
<evidence type="ECO:0000313" key="7">
    <source>
        <dbReference type="Proteomes" id="UP000188820"/>
    </source>
</evidence>
<dbReference type="RefSeq" id="WP_077462192.1">
    <property type="nucleotide sequence ID" value="NZ_MLAA01000001.1"/>
</dbReference>
<dbReference type="Pfam" id="PF00258">
    <property type="entry name" value="Flavodoxin_1"/>
    <property type="match status" value="1"/>
</dbReference>
<evidence type="ECO:0000256" key="1">
    <source>
        <dbReference type="ARBA" id="ARBA00001917"/>
    </source>
</evidence>
<comment type="cofactor">
    <cofactor evidence="1">
        <name>FMN</name>
        <dbReference type="ChEBI" id="CHEBI:58210"/>
    </cofactor>
</comment>
<keyword evidence="7" id="KW-1185">Reference proteome</keyword>
<accession>A0ABX3KZX6</accession>
<dbReference type="InterPro" id="IPR008254">
    <property type="entry name" value="Flavodoxin/NO_synth"/>
</dbReference>
<comment type="caution">
    <text evidence="6">The sequence shown here is derived from an EMBL/GenBank/DDBJ whole genome shotgun (WGS) entry which is preliminary data.</text>
</comment>
<dbReference type="InterPro" id="IPR029039">
    <property type="entry name" value="Flavoprotein-like_sf"/>
</dbReference>
<dbReference type="InterPro" id="IPR001094">
    <property type="entry name" value="Flavdoxin-like"/>
</dbReference>
<evidence type="ECO:0000256" key="2">
    <source>
        <dbReference type="ARBA" id="ARBA00022630"/>
    </source>
</evidence>
<organism evidence="6 7">
    <name type="scientific">Rodentibacter caecimuris</name>
    <dbReference type="NCBI Taxonomy" id="1796644"/>
    <lineage>
        <taxon>Bacteria</taxon>
        <taxon>Pseudomonadati</taxon>
        <taxon>Pseudomonadota</taxon>
        <taxon>Gammaproteobacteria</taxon>
        <taxon>Pasteurellales</taxon>
        <taxon>Pasteurellaceae</taxon>
        <taxon>Rodentibacter</taxon>
    </lineage>
</organism>
<dbReference type="PANTHER" id="PTHR19384">
    <property type="entry name" value="NITRIC OXIDE SYNTHASE-RELATED"/>
    <property type="match status" value="1"/>
</dbReference>
<dbReference type="EMBL" id="MLAA01000001">
    <property type="protein sequence ID" value="OOF71497.1"/>
    <property type="molecule type" value="Genomic_DNA"/>
</dbReference>